<dbReference type="InterPro" id="IPR025497">
    <property type="entry name" value="PatA-like_N"/>
</dbReference>
<dbReference type="EMBL" id="BMQG01000001">
    <property type="protein sequence ID" value="GGM29911.1"/>
    <property type="molecule type" value="Genomic_DNA"/>
</dbReference>
<evidence type="ECO:0000313" key="2">
    <source>
        <dbReference type="EMBL" id="GGM29911.1"/>
    </source>
</evidence>
<feature type="domain" description="PatA-like N-terminal" evidence="1">
    <location>
        <begin position="6"/>
        <end position="99"/>
    </location>
</feature>
<organism evidence="2 3">
    <name type="scientific">Deinococcus arenae</name>
    <dbReference type="NCBI Taxonomy" id="1452751"/>
    <lineage>
        <taxon>Bacteria</taxon>
        <taxon>Thermotogati</taxon>
        <taxon>Deinococcota</taxon>
        <taxon>Deinococci</taxon>
        <taxon>Deinococcales</taxon>
        <taxon>Deinococcaceae</taxon>
        <taxon>Deinococcus</taxon>
    </lineage>
</organism>
<keyword evidence="3" id="KW-1185">Reference proteome</keyword>
<evidence type="ECO:0000259" key="1">
    <source>
        <dbReference type="Pfam" id="PF14332"/>
    </source>
</evidence>
<sequence>MTKSTASLETFDFLELLYLLSEQGRSGVLSVHRPDGQFQAWLERGRVRHLQLGDDLGVPALARLMQDPVGRFQFDEGVTHPRPRLDATLDEVTLEALEALPVRELPFDGPGRITSPERVSRMRWSLKELDVLKMIEAQKPVSDLVADPEVKRMLLKLVRMGLLVARRSRTARLVVTVTRQVRDVVLVDELIMRRWKEDIVRHPQFVAIRGDSGKVVSLPVRAGSNLTTQLMIPPELLMRTALRAGESVLVKPV</sequence>
<reference evidence="3" key="1">
    <citation type="journal article" date="2019" name="Int. J. Syst. Evol. Microbiol.">
        <title>The Global Catalogue of Microorganisms (GCM) 10K type strain sequencing project: providing services to taxonomists for standard genome sequencing and annotation.</title>
        <authorList>
            <consortium name="The Broad Institute Genomics Platform"/>
            <consortium name="The Broad Institute Genome Sequencing Center for Infectious Disease"/>
            <person name="Wu L."/>
            <person name="Ma J."/>
        </authorList>
    </citation>
    <scope>NUCLEOTIDE SEQUENCE [LARGE SCALE GENOMIC DNA]</scope>
    <source>
        <strain evidence="3">JCM 31047</strain>
    </source>
</reference>
<accession>A0A8H9L683</accession>
<protein>
    <recommendedName>
        <fullName evidence="1">PatA-like N-terminal domain-containing protein</fullName>
    </recommendedName>
</protein>
<comment type="caution">
    <text evidence="2">The sequence shown here is derived from an EMBL/GenBank/DDBJ whole genome shotgun (WGS) entry which is preliminary data.</text>
</comment>
<name>A0A8H9L683_9DEIO</name>
<gene>
    <name evidence="2" type="ORF">GCM10008956_02430</name>
</gene>
<dbReference type="RefSeq" id="WP_110830719.1">
    <property type="nucleotide sequence ID" value="NZ_BMQG01000001.1"/>
</dbReference>
<dbReference type="Pfam" id="PF14332">
    <property type="entry name" value="DUF4388"/>
    <property type="match status" value="1"/>
</dbReference>
<proteinExistence type="predicted"/>
<dbReference type="AlphaFoldDB" id="A0A8H9L683"/>
<dbReference type="Proteomes" id="UP000600547">
    <property type="component" value="Unassembled WGS sequence"/>
</dbReference>
<evidence type="ECO:0000313" key="3">
    <source>
        <dbReference type="Proteomes" id="UP000600547"/>
    </source>
</evidence>